<dbReference type="GO" id="GO:0004722">
    <property type="term" value="F:protein serine/threonine phosphatase activity"/>
    <property type="evidence" value="ECO:0007669"/>
    <property type="project" value="InterPro"/>
</dbReference>
<dbReference type="PANTHER" id="PTHR47992">
    <property type="entry name" value="PROTEIN PHOSPHATASE"/>
    <property type="match status" value="1"/>
</dbReference>
<dbReference type="SUPFAM" id="SSF81606">
    <property type="entry name" value="PP2C-like"/>
    <property type="match status" value="1"/>
</dbReference>
<dbReference type="Gene3D" id="3.60.40.10">
    <property type="entry name" value="PPM-type phosphatase domain"/>
    <property type="match status" value="1"/>
</dbReference>
<keyword evidence="4" id="KW-1185">Reference proteome</keyword>
<dbReference type="SMART" id="SM00332">
    <property type="entry name" value="PP2Cc"/>
    <property type="match status" value="1"/>
</dbReference>
<feature type="domain" description="PPM-type phosphatase" evidence="2">
    <location>
        <begin position="5"/>
        <end position="247"/>
    </location>
</feature>
<protein>
    <submittedName>
        <fullName evidence="3">Serine/threonine-protein phosphatase</fullName>
    </submittedName>
</protein>
<evidence type="ECO:0000259" key="2">
    <source>
        <dbReference type="PROSITE" id="PS51746"/>
    </source>
</evidence>
<dbReference type="SUPFAM" id="SSF51126">
    <property type="entry name" value="Pectin lyase-like"/>
    <property type="match status" value="1"/>
</dbReference>
<name>A0A7L5DVV6_9SPHI</name>
<dbReference type="InterPro" id="IPR036457">
    <property type="entry name" value="PPM-type-like_dom_sf"/>
</dbReference>
<proteinExistence type="predicted"/>
<keyword evidence="1" id="KW-0472">Membrane</keyword>
<gene>
    <name evidence="3" type="ORF">HH214_02740</name>
</gene>
<dbReference type="EMBL" id="CP051682">
    <property type="protein sequence ID" value="QJD94871.1"/>
    <property type="molecule type" value="Genomic_DNA"/>
</dbReference>
<dbReference type="KEGG" id="mrob:HH214_02740"/>
<dbReference type="InterPro" id="IPR015655">
    <property type="entry name" value="PP2C"/>
</dbReference>
<dbReference type="InterPro" id="IPR011050">
    <property type="entry name" value="Pectin_lyase_fold/virulence"/>
</dbReference>
<sequence length="486" mass="52884">MAENIFGITDTGKVRDNNEDTFIAQPVSNNHFLLASVIDGVGGYHGGEVAAALAREQLLESLDAVTGELLPAMVQSIRKASQRIYLRKQQEKELDSMACVATVVLADVENNQFYYAHVGDTRLYLLRDSSLVKISKDHSFVGFLEDSGRLSESAAMSHPKRNEINKALGFDTRILTDDDYIETGQSPFLPGDMLLLCSDGLSDLVDKNEITAILTQAAPLSKKATQLVDAANHNGGRDNITVVLVQNQKVPQQPEAVMPVAAVKKKEDLVNDVSSPAPQEPAHVVANTLPTHTEKKGNGLTITLGILCLVFLGAAVWLFLQRPSSQLVANQTAAVSAKKVRNAQELKLQDLIDKATGDTLVLSDTVFKQPVVISDTLHVQKDSLYIKAKGNIILKRDSAYTGPAIQLNAKCKNIVLDNLHFQDFEAAIALNNTSLFLKNVQFINCKQPVQNVYNFTSNKTITANLPAVSFKADSLVKTPNTSHGSR</sequence>
<evidence type="ECO:0000313" key="3">
    <source>
        <dbReference type="EMBL" id="QJD94871.1"/>
    </source>
</evidence>
<accession>A0A7L5DVV6</accession>
<evidence type="ECO:0000313" key="4">
    <source>
        <dbReference type="Proteomes" id="UP000503278"/>
    </source>
</evidence>
<dbReference type="AlphaFoldDB" id="A0A7L5DVV6"/>
<keyword evidence="1" id="KW-1133">Transmembrane helix</keyword>
<dbReference type="Proteomes" id="UP000503278">
    <property type="component" value="Chromosome"/>
</dbReference>
<reference evidence="3 4" key="1">
    <citation type="submission" date="2020-04" db="EMBL/GenBank/DDBJ databases">
        <title>Genome sequencing of novel species.</title>
        <authorList>
            <person name="Heo J."/>
            <person name="Kim S.-J."/>
            <person name="Kim J.-S."/>
            <person name="Hong S.-B."/>
            <person name="Kwon S.-W."/>
        </authorList>
    </citation>
    <scope>NUCLEOTIDE SEQUENCE [LARGE SCALE GENOMIC DNA]</scope>
    <source>
        <strain evidence="3 4">F39-2</strain>
    </source>
</reference>
<evidence type="ECO:0000256" key="1">
    <source>
        <dbReference type="SAM" id="Phobius"/>
    </source>
</evidence>
<keyword evidence="1" id="KW-0812">Transmembrane</keyword>
<dbReference type="CDD" id="cd00143">
    <property type="entry name" value="PP2Cc"/>
    <property type="match status" value="1"/>
</dbReference>
<dbReference type="InterPro" id="IPR001932">
    <property type="entry name" value="PPM-type_phosphatase-like_dom"/>
</dbReference>
<dbReference type="PROSITE" id="PS51746">
    <property type="entry name" value="PPM_2"/>
    <property type="match status" value="1"/>
</dbReference>
<dbReference type="SMART" id="SM00331">
    <property type="entry name" value="PP2C_SIG"/>
    <property type="match status" value="1"/>
</dbReference>
<feature type="transmembrane region" description="Helical" evidence="1">
    <location>
        <begin position="299"/>
        <end position="320"/>
    </location>
</feature>
<dbReference type="Pfam" id="PF13672">
    <property type="entry name" value="PP2C_2"/>
    <property type="match status" value="1"/>
</dbReference>
<dbReference type="RefSeq" id="WP_169605888.1">
    <property type="nucleotide sequence ID" value="NZ_CP051682.1"/>
</dbReference>
<organism evidence="3 4">
    <name type="scientific">Mucilaginibacter robiniae</name>
    <dbReference type="NCBI Taxonomy" id="2728022"/>
    <lineage>
        <taxon>Bacteria</taxon>
        <taxon>Pseudomonadati</taxon>
        <taxon>Bacteroidota</taxon>
        <taxon>Sphingobacteriia</taxon>
        <taxon>Sphingobacteriales</taxon>
        <taxon>Sphingobacteriaceae</taxon>
        <taxon>Mucilaginibacter</taxon>
    </lineage>
</organism>